<evidence type="ECO:0000256" key="4">
    <source>
        <dbReference type="ARBA" id="ARBA00022487"/>
    </source>
</evidence>
<dbReference type="PROSITE" id="PS00155">
    <property type="entry name" value="CUTINASE_1"/>
    <property type="match status" value="1"/>
</dbReference>
<dbReference type="InterPro" id="IPR043580">
    <property type="entry name" value="CUTINASE_1"/>
</dbReference>
<evidence type="ECO:0000256" key="10">
    <source>
        <dbReference type="PIRSR" id="PIRSR611150-1"/>
    </source>
</evidence>
<evidence type="ECO:0000313" key="14">
    <source>
        <dbReference type="Proteomes" id="UP001161017"/>
    </source>
</evidence>
<dbReference type="Proteomes" id="UP001161017">
    <property type="component" value="Unassembled WGS sequence"/>
</dbReference>
<evidence type="ECO:0000256" key="11">
    <source>
        <dbReference type="PIRSR" id="PIRSR611150-2"/>
    </source>
</evidence>
<keyword evidence="14" id="KW-1185">Reference proteome</keyword>
<evidence type="ECO:0000256" key="3">
    <source>
        <dbReference type="ARBA" id="ARBA00013095"/>
    </source>
</evidence>
<feature type="disulfide bond" evidence="11">
    <location>
        <begin position="45"/>
        <end position="120"/>
    </location>
</feature>
<dbReference type="GO" id="GO:0005576">
    <property type="term" value="C:extracellular region"/>
    <property type="evidence" value="ECO:0007669"/>
    <property type="project" value="UniProtKB-SubCell"/>
</dbReference>
<dbReference type="InterPro" id="IPR011150">
    <property type="entry name" value="Cutinase_monf"/>
</dbReference>
<evidence type="ECO:0000256" key="12">
    <source>
        <dbReference type="RuleBase" id="RU361263"/>
    </source>
</evidence>
<feature type="active site" description="Nucleophile" evidence="10">
    <location>
        <position position="131"/>
    </location>
</feature>
<protein>
    <recommendedName>
        <fullName evidence="3 12">Cutinase</fullName>
        <ecNumber evidence="3 12">3.1.1.74</ecNumber>
    </recommendedName>
</protein>
<dbReference type="PANTHER" id="PTHR48250">
    <property type="entry name" value="CUTINASE 2-RELATED"/>
    <property type="match status" value="1"/>
</dbReference>
<dbReference type="PANTHER" id="PTHR48250:SF2">
    <property type="entry name" value="CUTINASE"/>
    <property type="match status" value="1"/>
</dbReference>
<keyword evidence="7 12" id="KW-0378">Hydrolase</keyword>
<dbReference type="PRINTS" id="PR00129">
    <property type="entry name" value="CUTINASE"/>
</dbReference>
<dbReference type="SUPFAM" id="SSF53474">
    <property type="entry name" value="alpha/beta-Hydrolases"/>
    <property type="match status" value="1"/>
</dbReference>
<accession>A0AA43QR57</accession>
<dbReference type="Gene3D" id="3.40.50.1820">
    <property type="entry name" value="alpha/beta hydrolase"/>
    <property type="match status" value="1"/>
</dbReference>
<keyword evidence="6" id="KW-0732">Signal</keyword>
<keyword evidence="8 11" id="KW-1015">Disulfide bond</keyword>
<evidence type="ECO:0000313" key="13">
    <source>
        <dbReference type="EMBL" id="MDI1491037.1"/>
    </source>
</evidence>
<feature type="active site" evidence="10">
    <location>
        <position position="184"/>
    </location>
</feature>
<dbReference type="InterPro" id="IPR000675">
    <property type="entry name" value="Cutinase/axe"/>
</dbReference>
<proteinExistence type="inferred from homology"/>
<evidence type="ECO:0000256" key="5">
    <source>
        <dbReference type="ARBA" id="ARBA00022525"/>
    </source>
</evidence>
<keyword evidence="4 12" id="KW-0719">Serine esterase</keyword>
<dbReference type="GO" id="GO:0016052">
    <property type="term" value="P:carbohydrate catabolic process"/>
    <property type="evidence" value="ECO:0007669"/>
    <property type="project" value="TreeGrafter"/>
</dbReference>
<gene>
    <name evidence="13" type="ORF">OHK93_002242</name>
</gene>
<keyword evidence="5 12" id="KW-0964">Secreted</keyword>
<evidence type="ECO:0000256" key="8">
    <source>
        <dbReference type="ARBA" id="ARBA00023157"/>
    </source>
</evidence>
<comment type="caution">
    <text evidence="13">The sequence shown here is derived from an EMBL/GenBank/DDBJ whole genome shotgun (WGS) entry which is preliminary data.</text>
</comment>
<evidence type="ECO:0000256" key="2">
    <source>
        <dbReference type="ARBA" id="ARBA00007534"/>
    </source>
</evidence>
<feature type="active site" description="Proton donor/acceptor" evidence="10">
    <location>
        <position position="197"/>
    </location>
</feature>
<reference evidence="13" key="1">
    <citation type="journal article" date="2023" name="Genome Biol. Evol.">
        <title>First Whole Genome Sequence and Flow Cytometry Genome Size Data for the Lichen-Forming Fungus Ramalina farinacea (Ascomycota).</title>
        <authorList>
            <person name="Llewellyn T."/>
            <person name="Mian S."/>
            <person name="Hill R."/>
            <person name="Leitch I.J."/>
            <person name="Gaya E."/>
        </authorList>
    </citation>
    <scope>NUCLEOTIDE SEQUENCE</scope>
    <source>
        <strain evidence="13">LIQ254RAFAR</strain>
    </source>
</reference>
<evidence type="ECO:0000256" key="1">
    <source>
        <dbReference type="ARBA" id="ARBA00004613"/>
    </source>
</evidence>
<dbReference type="AlphaFoldDB" id="A0AA43QR57"/>
<dbReference type="GO" id="GO:0050525">
    <property type="term" value="F:cutinase activity"/>
    <property type="evidence" value="ECO:0007669"/>
    <property type="project" value="UniProtKB-UniRule"/>
</dbReference>
<dbReference type="Pfam" id="PF01083">
    <property type="entry name" value="Cutinase"/>
    <property type="match status" value="1"/>
</dbReference>
<evidence type="ECO:0000256" key="9">
    <source>
        <dbReference type="ARBA" id="ARBA00034045"/>
    </source>
</evidence>
<evidence type="ECO:0000256" key="7">
    <source>
        <dbReference type="ARBA" id="ARBA00022801"/>
    </source>
</evidence>
<dbReference type="EMBL" id="JAPUFD010000013">
    <property type="protein sequence ID" value="MDI1491037.1"/>
    <property type="molecule type" value="Genomic_DNA"/>
</dbReference>
<organism evidence="13 14">
    <name type="scientific">Ramalina farinacea</name>
    <dbReference type="NCBI Taxonomy" id="258253"/>
    <lineage>
        <taxon>Eukaryota</taxon>
        <taxon>Fungi</taxon>
        <taxon>Dikarya</taxon>
        <taxon>Ascomycota</taxon>
        <taxon>Pezizomycotina</taxon>
        <taxon>Lecanoromycetes</taxon>
        <taxon>OSLEUM clade</taxon>
        <taxon>Lecanoromycetidae</taxon>
        <taxon>Lecanorales</taxon>
        <taxon>Lecanorineae</taxon>
        <taxon>Ramalinaceae</taxon>
        <taxon>Ramalina</taxon>
    </lineage>
</organism>
<comment type="catalytic activity">
    <reaction evidence="9 12">
        <text>cutin + H2O = cutin monomers.</text>
        <dbReference type="EC" id="3.1.1.74"/>
    </reaction>
</comment>
<feature type="disulfide bond" evidence="11">
    <location>
        <begin position="180"/>
        <end position="187"/>
    </location>
</feature>
<dbReference type="SMART" id="SM01110">
    <property type="entry name" value="Cutinase"/>
    <property type="match status" value="1"/>
</dbReference>
<dbReference type="EC" id="3.1.1.74" evidence="3 12"/>
<comment type="function">
    <text evidence="12">Catalyzes the hydrolysis of complex carboxylic polyesters found in the cell wall of plants. Degrades cutin, a macromolecule that forms the structure of the plant cuticle.</text>
</comment>
<dbReference type="InterPro" id="IPR029058">
    <property type="entry name" value="AB_hydrolase_fold"/>
</dbReference>
<sequence length="217" mass="22665">MAALAGASPMPQDRTQGFEAMSKLSTELGKRQFDVSITRNELGECKPVTVIFARGTTELGNVGSITGPPFFNALDVLLGADKVGVQGVDYPATIAGYLEGGDKGGAQTLADLTNQAASQCPDTQIVLSGYSQGAQVVHLGEAEISPETASRVAAVKVLFGDPDKGQPLPNIDGSKVKTFCFKADLICDMLPVVDTYHLSYSVDAVPAAQFVQGLVNV</sequence>
<comment type="subcellular location">
    <subcellularLocation>
        <location evidence="1 12">Secreted</location>
    </subcellularLocation>
</comment>
<evidence type="ECO:0000256" key="6">
    <source>
        <dbReference type="ARBA" id="ARBA00022729"/>
    </source>
</evidence>
<comment type="similarity">
    <text evidence="2 12">Belongs to the cutinase family.</text>
</comment>
<name>A0AA43QR57_9LECA</name>